<evidence type="ECO:0000256" key="6">
    <source>
        <dbReference type="ARBA" id="ARBA00023170"/>
    </source>
</evidence>
<keyword evidence="6" id="KW-0675">Receptor</keyword>
<dbReference type="OrthoDB" id="8195814at2759"/>
<organism evidence="10 11">
    <name type="scientific">Polypedilum vanderplanki</name>
    <name type="common">Sleeping chironomid midge</name>
    <dbReference type="NCBI Taxonomy" id="319348"/>
    <lineage>
        <taxon>Eukaryota</taxon>
        <taxon>Metazoa</taxon>
        <taxon>Ecdysozoa</taxon>
        <taxon>Arthropoda</taxon>
        <taxon>Hexapoda</taxon>
        <taxon>Insecta</taxon>
        <taxon>Pterygota</taxon>
        <taxon>Neoptera</taxon>
        <taxon>Endopterygota</taxon>
        <taxon>Diptera</taxon>
        <taxon>Nematocera</taxon>
        <taxon>Chironomoidea</taxon>
        <taxon>Chironomidae</taxon>
        <taxon>Chironominae</taxon>
        <taxon>Polypedilum</taxon>
        <taxon>Polypedilum</taxon>
    </lineage>
</organism>
<sequence length="638" mass="73957">MKFLIVLNLLFFIKFILSINNNLLIEQIHCNEILKTAINIKQNYFADEHDVTLVDFADDNINVSDGCEVDFYQQVELFKDIKKIQFKSTSSSPLFAYPTTKGYALKGSYEKTLKFIVILSKFNPQLKVLALLSNGNLESVENLMKIGFEKFKMLNIAVILYTETDHLFCMRNPFNGNSKERKPELKCWNLKHENPNLKIEIKNFMKNRIENLHKYPLNIDVYKHEIGCMPVVNENGEVIGLTYTNGELLNTLVKKMNFHPIYIFPQSTNETTGHQLSNGTWTASTGNLENDELNIAYSVVPKIIGDFRTKKSLFLHTVSSVKFRFIVRKKLNQKKINFENFYNFDDWTKYFIALTIILIPTVLIIINKLESKLLKKKSNSITDHLLLIFGIFLNVSRKIPTLSSTRLIIFVILFSNLMFSSIFQGTMTRELNTFDTKNKILTIDQLIEEGYELMMPLNQRDLFLHQGGAHISEILKNVAIKCVKTPSIDSFTDGIEYVAKEKHKKIAMLSIDVFTKNYLSKYYDNETGEEILEIIPEVAYETFCAPRSRKDSPFIKIFNKLISVYLESGVFDHDLNLKINEANVIMERNVLRVKNDFEKKLIKMKDLLDIFELYGILLSCAALVFIFEIIFDWIMKKV</sequence>
<evidence type="ECO:0000256" key="3">
    <source>
        <dbReference type="ARBA" id="ARBA00022692"/>
    </source>
</evidence>
<name>A0A9J6BMV4_POLVA</name>
<keyword evidence="9" id="KW-0732">Signal</keyword>
<dbReference type="PANTHER" id="PTHR42643">
    <property type="entry name" value="IONOTROPIC RECEPTOR 20A-RELATED"/>
    <property type="match status" value="1"/>
</dbReference>
<evidence type="ECO:0000256" key="1">
    <source>
        <dbReference type="ARBA" id="ARBA00004651"/>
    </source>
</evidence>
<evidence type="ECO:0000256" key="8">
    <source>
        <dbReference type="SAM" id="Phobius"/>
    </source>
</evidence>
<protein>
    <recommendedName>
        <fullName evidence="12">Ionotropic receptor</fullName>
    </recommendedName>
</protein>
<keyword evidence="11" id="KW-1185">Reference proteome</keyword>
<keyword evidence="4 8" id="KW-1133">Transmembrane helix</keyword>
<proteinExistence type="predicted"/>
<evidence type="ECO:0000256" key="5">
    <source>
        <dbReference type="ARBA" id="ARBA00023136"/>
    </source>
</evidence>
<evidence type="ECO:0000256" key="7">
    <source>
        <dbReference type="ARBA" id="ARBA00023180"/>
    </source>
</evidence>
<comment type="caution">
    <text evidence="10">The sequence shown here is derived from an EMBL/GenBank/DDBJ whole genome shotgun (WGS) entry which is preliminary data.</text>
</comment>
<feature type="chain" id="PRO_5039949424" description="Ionotropic receptor" evidence="9">
    <location>
        <begin position="19"/>
        <end position="638"/>
    </location>
</feature>
<dbReference type="AlphaFoldDB" id="A0A9J6BMV4"/>
<reference evidence="10" key="1">
    <citation type="submission" date="2021-03" db="EMBL/GenBank/DDBJ databases">
        <title>Chromosome level genome of the anhydrobiotic midge Polypedilum vanderplanki.</title>
        <authorList>
            <person name="Yoshida Y."/>
            <person name="Kikawada T."/>
            <person name="Gusev O."/>
        </authorList>
    </citation>
    <scope>NUCLEOTIDE SEQUENCE</scope>
    <source>
        <strain evidence="10">NIAS01</strain>
        <tissue evidence="10">Whole body or cell culture</tissue>
    </source>
</reference>
<evidence type="ECO:0008006" key="12">
    <source>
        <dbReference type="Google" id="ProtNLM"/>
    </source>
</evidence>
<feature type="signal peptide" evidence="9">
    <location>
        <begin position="1"/>
        <end position="18"/>
    </location>
</feature>
<gene>
    <name evidence="10" type="ORF">PVAND_000984</name>
</gene>
<evidence type="ECO:0000256" key="2">
    <source>
        <dbReference type="ARBA" id="ARBA00022475"/>
    </source>
</evidence>
<dbReference type="Gene3D" id="1.10.287.70">
    <property type="match status" value="1"/>
</dbReference>
<dbReference type="PANTHER" id="PTHR42643:SF30">
    <property type="entry name" value="IONOTROPIC RECEPTOR 40A-RELATED"/>
    <property type="match status" value="1"/>
</dbReference>
<dbReference type="InterPro" id="IPR052192">
    <property type="entry name" value="Insect_Ionotropic_Sensory_Rcpt"/>
</dbReference>
<keyword evidence="7" id="KW-0325">Glycoprotein</keyword>
<keyword evidence="2" id="KW-1003">Cell membrane</keyword>
<evidence type="ECO:0000256" key="9">
    <source>
        <dbReference type="SAM" id="SignalP"/>
    </source>
</evidence>
<comment type="subcellular location">
    <subcellularLocation>
        <location evidence="1">Cell membrane</location>
        <topology evidence="1">Multi-pass membrane protein</topology>
    </subcellularLocation>
</comment>
<feature type="transmembrane region" description="Helical" evidence="8">
    <location>
        <begin position="407"/>
        <end position="427"/>
    </location>
</feature>
<accession>A0A9J6BMV4</accession>
<dbReference type="EMBL" id="JADBJN010000003">
    <property type="protein sequence ID" value="KAG5670742.1"/>
    <property type="molecule type" value="Genomic_DNA"/>
</dbReference>
<dbReference type="SUPFAM" id="SSF53850">
    <property type="entry name" value="Periplasmic binding protein-like II"/>
    <property type="match status" value="1"/>
</dbReference>
<evidence type="ECO:0000313" key="10">
    <source>
        <dbReference type="EMBL" id="KAG5670742.1"/>
    </source>
</evidence>
<keyword evidence="5 8" id="KW-0472">Membrane</keyword>
<dbReference type="Proteomes" id="UP001107558">
    <property type="component" value="Chromosome 3"/>
</dbReference>
<evidence type="ECO:0000313" key="11">
    <source>
        <dbReference type="Proteomes" id="UP001107558"/>
    </source>
</evidence>
<dbReference type="GO" id="GO:0005886">
    <property type="term" value="C:plasma membrane"/>
    <property type="evidence" value="ECO:0007669"/>
    <property type="project" value="UniProtKB-SubCell"/>
</dbReference>
<keyword evidence="3 8" id="KW-0812">Transmembrane</keyword>
<feature type="transmembrane region" description="Helical" evidence="8">
    <location>
        <begin position="613"/>
        <end position="635"/>
    </location>
</feature>
<feature type="transmembrane region" description="Helical" evidence="8">
    <location>
        <begin position="347"/>
        <end position="366"/>
    </location>
</feature>
<evidence type="ECO:0000256" key="4">
    <source>
        <dbReference type="ARBA" id="ARBA00022989"/>
    </source>
</evidence>